<dbReference type="AlphaFoldDB" id="M7C996"/>
<evidence type="ECO:0000313" key="2">
    <source>
        <dbReference type="Proteomes" id="UP000031443"/>
    </source>
</evidence>
<keyword evidence="2" id="KW-1185">Reference proteome</keyword>
<protein>
    <submittedName>
        <fullName evidence="1">Uncharacterized protein</fullName>
    </submittedName>
</protein>
<accession>M7C996</accession>
<dbReference type="EMBL" id="KB523138">
    <property type="protein sequence ID" value="EMP37187.1"/>
    <property type="molecule type" value="Genomic_DNA"/>
</dbReference>
<gene>
    <name evidence="1" type="ORF">UY3_05718</name>
</gene>
<evidence type="ECO:0000313" key="1">
    <source>
        <dbReference type="EMBL" id="EMP37187.1"/>
    </source>
</evidence>
<reference evidence="2" key="1">
    <citation type="journal article" date="2013" name="Nat. Genet.">
        <title>The draft genomes of soft-shell turtle and green sea turtle yield insights into the development and evolution of the turtle-specific body plan.</title>
        <authorList>
            <person name="Wang Z."/>
            <person name="Pascual-Anaya J."/>
            <person name="Zadissa A."/>
            <person name="Li W."/>
            <person name="Niimura Y."/>
            <person name="Huang Z."/>
            <person name="Li C."/>
            <person name="White S."/>
            <person name="Xiong Z."/>
            <person name="Fang D."/>
            <person name="Wang B."/>
            <person name="Ming Y."/>
            <person name="Chen Y."/>
            <person name="Zheng Y."/>
            <person name="Kuraku S."/>
            <person name="Pignatelli M."/>
            <person name="Herrero J."/>
            <person name="Beal K."/>
            <person name="Nozawa M."/>
            <person name="Li Q."/>
            <person name="Wang J."/>
            <person name="Zhang H."/>
            <person name="Yu L."/>
            <person name="Shigenobu S."/>
            <person name="Wang J."/>
            <person name="Liu J."/>
            <person name="Flicek P."/>
            <person name="Searle S."/>
            <person name="Wang J."/>
            <person name="Kuratani S."/>
            <person name="Yin Y."/>
            <person name="Aken B."/>
            <person name="Zhang G."/>
            <person name="Irie N."/>
        </authorList>
    </citation>
    <scope>NUCLEOTIDE SEQUENCE [LARGE SCALE GENOMIC DNA]</scope>
</reference>
<organism evidence="1 2">
    <name type="scientific">Chelonia mydas</name>
    <name type="common">Green sea-turtle</name>
    <name type="synonym">Chelonia agassizi</name>
    <dbReference type="NCBI Taxonomy" id="8469"/>
    <lineage>
        <taxon>Eukaryota</taxon>
        <taxon>Metazoa</taxon>
        <taxon>Chordata</taxon>
        <taxon>Craniata</taxon>
        <taxon>Vertebrata</taxon>
        <taxon>Euteleostomi</taxon>
        <taxon>Archelosauria</taxon>
        <taxon>Testudinata</taxon>
        <taxon>Testudines</taxon>
        <taxon>Cryptodira</taxon>
        <taxon>Durocryptodira</taxon>
        <taxon>Americhelydia</taxon>
        <taxon>Chelonioidea</taxon>
        <taxon>Cheloniidae</taxon>
        <taxon>Chelonia</taxon>
    </lineage>
</organism>
<proteinExistence type="predicted"/>
<dbReference type="Proteomes" id="UP000031443">
    <property type="component" value="Unassembled WGS sequence"/>
</dbReference>
<name>M7C996_CHEMY</name>
<sequence length="78" mass="8451">MAALWRCPGKEGAAVSHRTSDWHHGERVSVLCHKSPGASVAPERITLTGLACECSHEAACSELREQHAQDTAEVLFLN</sequence>